<evidence type="ECO:0008006" key="5">
    <source>
        <dbReference type="Google" id="ProtNLM"/>
    </source>
</evidence>
<comment type="caution">
    <text evidence="3">The sequence shown here is derived from an EMBL/GenBank/DDBJ whole genome shotgun (WGS) entry which is preliminary data.</text>
</comment>
<feature type="compositionally biased region" description="Basic residues" evidence="1">
    <location>
        <begin position="101"/>
        <end position="110"/>
    </location>
</feature>
<dbReference type="Proteomes" id="UP000652354">
    <property type="component" value="Unassembled WGS sequence"/>
</dbReference>
<feature type="transmembrane region" description="Helical" evidence="2">
    <location>
        <begin position="62"/>
        <end position="80"/>
    </location>
</feature>
<sequence length="129" mass="14093">MPLSEYEQRVLDQLEQDLGQDPSLHRAMSRGPRTPGRVIAAVAGVVVGLGIVVVGVVTQIPLIGVAGFGVMVAIALWALLSPRKKPVPVSSDAPRGAAPRGKPHAPKQHKPFMERMEERFERRRERGDF</sequence>
<dbReference type="EMBL" id="BONR01000002">
    <property type="protein sequence ID" value="GIG54275.1"/>
    <property type="molecule type" value="Genomic_DNA"/>
</dbReference>
<keyword evidence="4" id="KW-1185">Reference proteome</keyword>
<keyword evidence="2" id="KW-0812">Transmembrane</keyword>
<keyword evidence="2" id="KW-1133">Transmembrane helix</keyword>
<evidence type="ECO:0000313" key="3">
    <source>
        <dbReference type="EMBL" id="GIG54275.1"/>
    </source>
</evidence>
<gene>
    <name evidence="3" type="ORF">Dac01nite_10270</name>
</gene>
<dbReference type="RefSeq" id="WP_203653843.1">
    <property type="nucleotide sequence ID" value="NZ_BONR01000002.1"/>
</dbReference>
<dbReference type="InterPro" id="IPR021401">
    <property type="entry name" value="DUF3040"/>
</dbReference>
<keyword evidence="2" id="KW-0472">Membrane</keyword>
<dbReference type="Pfam" id="PF11239">
    <property type="entry name" value="DUF3040"/>
    <property type="match status" value="1"/>
</dbReference>
<feature type="region of interest" description="Disordered" evidence="1">
    <location>
        <begin position="84"/>
        <end position="129"/>
    </location>
</feature>
<evidence type="ECO:0000313" key="4">
    <source>
        <dbReference type="Proteomes" id="UP000652354"/>
    </source>
</evidence>
<proteinExistence type="predicted"/>
<protein>
    <recommendedName>
        <fullName evidence="5">DUF3040 domain-containing protein</fullName>
    </recommendedName>
</protein>
<feature type="transmembrane region" description="Helical" evidence="2">
    <location>
        <begin position="38"/>
        <end position="56"/>
    </location>
</feature>
<evidence type="ECO:0000256" key="1">
    <source>
        <dbReference type="SAM" id="MobiDB-lite"/>
    </source>
</evidence>
<organism evidence="3 4">
    <name type="scientific">Demequina activiva</name>
    <dbReference type="NCBI Taxonomy" id="1582364"/>
    <lineage>
        <taxon>Bacteria</taxon>
        <taxon>Bacillati</taxon>
        <taxon>Actinomycetota</taxon>
        <taxon>Actinomycetes</taxon>
        <taxon>Micrococcales</taxon>
        <taxon>Demequinaceae</taxon>
        <taxon>Demequina</taxon>
    </lineage>
</organism>
<dbReference type="AlphaFoldDB" id="A0A919Q5N0"/>
<name>A0A919Q5N0_9MICO</name>
<reference evidence="3" key="1">
    <citation type="submission" date="2021-01" db="EMBL/GenBank/DDBJ databases">
        <title>Whole genome shotgun sequence of Demequina activiva NBRC 110675.</title>
        <authorList>
            <person name="Komaki H."/>
            <person name="Tamura T."/>
        </authorList>
    </citation>
    <scope>NUCLEOTIDE SEQUENCE</scope>
    <source>
        <strain evidence="3">NBRC 110675</strain>
    </source>
</reference>
<accession>A0A919Q5N0</accession>
<feature type="compositionally biased region" description="Basic and acidic residues" evidence="1">
    <location>
        <begin position="111"/>
        <end position="129"/>
    </location>
</feature>
<evidence type="ECO:0000256" key="2">
    <source>
        <dbReference type="SAM" id="Phobius"/>
    </source>
</evidence>